<dbReference type="GO" id="GO:0009288">
    <property type="term" value="C:bacterial-type flagellum"/>
    <property type="evidence" value="ECO:0007669"/>
    <property type="project" value="InterPro"/>
</dbReference>
<keyword evidence="1" id="KW-0975">Bacterial flagellum</keyword>
<dbReference type="AlphaFoldDB" id="W1Y6Q6"/>
<protein>
    <submittedName>
        <fullName evidence="4">Flagellin</fullName>
    </submittedName>
</protein>
<evidence type="ECO:0000313" key="4">
    <source>
        <dbReference type="EMBL" id="ETJ38227.1"/>
    </source>
</evidence>
<proteinExistence type="predicted"/>
<dbReference type="InterPro" id="IPR042187">
    <property type="entry name" value="Flagellin_C_sub2"/>
</dbReference>
<accession>W1Y6Q6</accession>
<dbReference type="InterPro" id="IPR046358">
    <property type="entry name" value="Flagellin_C"/>
</dbReference>
<keyword evidence="4" id="KW-0966">Cell projection</keyword>
<dbReference type="Pfam" id="PF00669">
    <property type="entry name" value="Flagellin_N"/>
    <property type="match status" value="1"/>
</dbReference>
<evidence type="ECO:0000259" key="2">
    <source>
        <dbReference type="Pfam" id="PF00669"/>
    </source>
</evidence>
<feature type="domain" description="Flagellin C-terminal" evidence="3">
    <location>
        <begin position="185"/>
        <end position="268"/>
    </location>
</feature>
<dbReference type="SUPFAM" id="SSF64518">
    <property type="entry name" value="Phase 1 flagellin"/>
    <property type="match status" value="1"/>
</dbReference>
<keyword evidence="4" id="KW-0969">Cilium</keyword>
<dbReference type="InterPro" id="IPR001029">
    <property type="entry name" value="Flagellin_N"/>
</dbReference>
<reference evidence="4" key="1">
    <citation type="submission" date="2013-12" db="EMBL/GenBank/DDBJ databases">
        <title>A Varibaculum cambriense genome reconstructed from a premature infant gut community with otherwise low bacterial novelty that shifts toward anaerobic metabolism during the third week of life.</title>
        <authorList>
            <person name="Brown C.T."/>
            <person name="Sharon I."/>
            <person name="Thomas B.C."/>
            <person name="Castelle C.J."/>
            <person name="Morowitz M.J."/>
            <person name="Banfield J.F."/>
        </authorList>
    </citation>
    <scope>NUCLEOTIDE SEQUENCE</scope>
</reference>
<evidence type="ECO:0000259" key="3">
    <source>
        <dbReference type="Pfam" id="PF00700"/>
    </source>
</evidence>
<comment type="caution">
    <text evidence="4">The sequence shown here is derived from an EMBL/GenBank/DDBJ whole genome shotgun (WGS) entry which is preliminary data.</text>
</comment>
<dbReference type="Gene3D" id="1.20.1330.10">
    <property type="entry name" value="f41 fragment of flagellin, N-terminal domain"/>
    <property type="match status" value="1"/>
</dbReference>
<dbReference type="EMBL" id="AZMM01007641">
    <property type="protein sequence ID" value="ETJ38227.1"/>
    <property type="molecule type" value="Genomic_DNA"/>
</dbReference>
<dbReference type="PANTHER" id="PTHR42792:SF2">
    <property type="entry name" value="FLAGELLIN"/>
    <property type="match status" value="1"/>
</dbReference>
<dbReference type="InterPro" id="IPR001492">
    <property type="entry name" value="Flagellin"/>
</dbReference>
<evidence type="ECO:0000256" key="1">
    <source>
        <dbReference type="ARBA" id="ARBA00023143"/>
    </source>
</evidence>
<dbReference type="PANTHER" id="PTHR42792">
    <property type="entry name" value="FLAGELLIN"/>
    <property type="match status" value="1"/>
</dbReference>
<dbReference type="Pfam" id="PF00700">
    <property type="entry name" value="Flagellin_C"/>
    <property type="match status" value="1"/>
</dbReference>
<dbReference type="Gene3D" id="6.10.10.10">
    <property type="entry name" value="Flagellar export chaperone, C-terminal domain"/>
    <property type="match status" value="1"/>
</dbReference>
<name>W1Y6Q6_9ZZZZ</name>
<dbReference type="GO" id="GO:0005198">
    <property type="term" value="F:structural molecule activity"/>
    <property type="evidence" value="ECO:0007669"/>
    <property type="project" value="InterPro"/>
</dbReference>
<feature type="domain" description="Flagellin N-terminal" evidence="2">
    <location>
        <begin position="4"/>
        <end position="138"/>
    </location>
</feature>
<gene>
    <name evidence="4" type="ORF">Q604_UNBC07641G0001</name>
</gene>
<organism evidence="4">
    <name type="scientific">human gut metagenome</name>
    <dbReference type="NCBI Taxonomy" id="408170"/>
    <lineage>
        <taxon>unclassified sequences</taxon>
        <taxon>metagenomes</taxon>
        <taxon>organismal metagenomes</taxon>
    </lineage>
</organism>
<keyword evidence="4" id="KW-0282">Flagellum</keyword>
<sequence>MRLNKNMYSMNIYNNYKNKLSKNSAAMNNISSGLKLNKAKDNANKIQQSESLKIQVRSNSAAQKNVQDTASMIQTFDSAMSEINNSLSRMKELTVQAGNDTMTESDRNSIQMEIDALTEHITYTAENTEFNSVKLLNKDGSIETMIGAFEEETIEIPKVNLTAESLGIGDMNVLDSKNIDNYNSAVNDAIVIVSSARSRIGAIQSRLEESYDNISENNTVLEKSQSRIADADIAQEMLKFSETQILIQSSISLMAQSNKLPQDALQILSNIK</sequence>
<dbReference type="PRINTS" id="PR00207">
    <property type="entry name" value="FLAGELLIN"/>
</dbReference>